<reference evidence="1" key="1">
    <citation type="submission" date="2024-07" db="EMBL/GenBank/DDBJ databases">
        <authorList>
            <person name="fu j."/>
        </authorList>
    </citation>
    <scope>NUCLEOTIDE SEQUENCE</scope>
    <source>
        <strain evidence="1">P10A9</strain>
    </source>
</reference>
<dbReference type="RefSeq" id="WP_369044947.1">
    <property type="nucleotide sequence ID" value="NZ_CP163302.1"/>
</dbReference>
<name>A0AB39L026_9MICC</name>
<proteinExistence type="predicted"/>
<evidence type="ECO:0000313" key="1">
    <source>
        <dbReference type="EMBL" id="XDP44160.1"/>
    </source>
</evidence>
<dbReference type="KEGG" id="spue:AB5L97_12815"/>
<organism evidence="1">
    <name type="scientific">Sinomonas puerhi</name>
    <dbReference type="NCBI Taxonomy" id="3238584"/>
    <lineage>
        <taxon>Bacteria</taxon>
        <taxon>Bacillati</taxon>
        <taxon>Actinomycetota</taxon>
        <taxon>Actinomycetes</taxon>
        <taxon>Micrococcales</taxon>
        <taxon>Micrococcaceae</taxon>
        <taxon>Sinomonas</taxon>
    </lineage>
</organism>
<gene>
    <name evidence="1" type="ORF">AB5L97_12815</name>
</gene>
<dbReference type="AlphaFoldDB" id="A0AB39L026"/>
<sequence>MDVDEDHAESGRLSHAIHASARFTAVLERTGPEPGGTGRRITALSVRSDHAGLRPGHFRHATAGLTVGAPPLSSLLDKAPAPKGSRVRLLSATWSDLVVTDAESGLALEVEGEWTVYCAAEHQEMLVPRAQMA</sequence>
<dbReference type="EMBL" id="CP163302">
    <property type="protein sequence ID" value="XDP44160.1"/>
    <property type="molecule type" value="Genomic_DNA"/>
</dbReference>
<protein>
    <submittedName>
        <fullName evidence="1">Uncharacterized protein</fullName>
    </submittedName>
</protein>
<accession>A0AB39L026</accession>